<feature type="active site" evidence="11">
    <location>
        <position position="79"/>
    </location>
</feature>
<protein>
    <recommendedName>
        <fullName evidence="3">Mitochondrial inner membrane protease subunit 2</fullName>
    </recommendedName>
</protein>
<evidence type="ECO:0000259" key="12">
    <source>
        <dbReference type="Pfam" id="PF10502"/>
    </source>
</evidence>
<keyword evidence="5" id="KW-0812">Transmembrane</keyword>
<feature type="domain" description="Peptidase S26" evidence="12">
    <location>
        <begin position="65"/>
        <end position="142"/>
    </location>
</feature>
<dbReference type="Pfam" id="PF10502">
    <property type="entry name" value="Peptidase_S26"/>
    <property type="match status" value="1"/>
</dbReference>
<keyword evidence="14" id="KW-1185">Reference proteome</keyword>
<evidence type="ECO:0000256" key="5">
    <source>
        <dbReference type="ARBA" id="ARBA00022692"/>
    </source>
</evidence>
<keyword evidence="7" id="KW-0378">Hydrolase</keyword>
<proteinExistence type="inferred from homology"/>
<keyword evidence="8" id="KW-1133">Transmembrane helix</keyword>
<name>A0AAN9UDM0_9PEZI</name>
<dbReference type="InterPro" id="IPR036286">
    <property type="entry name" value="LexA/Signal_pep-like_sf"/>
</dbReference>
<sequence>MSFRPIWARLWRSPLRLLHKQSSSDPLVASDSVNGSAGSSRARAIGRFGFYMFSFAMWLPALSMFNDNVLEFTKISGPSMYPFLNPERDRTLRRDIVLSYKYGAQDDLRRGMIVTFWSPWNPEMVVVKRIIGLEGDVVRTRDPFPVPMVRIPPGHVWVEGDGGERDSWDSNAYGPIATALIIGKVTHIVWPFHRAGRVPWEQHAEQFRKHV</sequence>
<evidence type="ECO:0000256" key="6">
    <source>
        <dbReference type="ARBA" id="ARBA00022792"/>
    </source>
</evidence>
<accession>A0AAN9UDM0</accession>
<dbReference type="PRINTS" id="PR00727">
    <property type="entry name" value="LEADERPTASE"/>
</dbReference>
<comment type="subcellular location">
    <subcellularLocation>
        <location evidence="1">Mitochondrion inner membrane</location>
        <topology evidence="1">Single-pass membrane protein</topology>
    </subcellularLocation>
</comment>
<reference evidence="13 14" key="1">
    <citation type="submission" date="2024-02" db="EMBL/GenBank/DDBJ databases">
        <title>De novo assembly and annotation of 12 fungi associated with fruit tree decline syndrome in Ontario, Canada.</title>
        <authorList>
            <person name="Sulman M."/>
            <person name="Ellouze W."/>
            <person name="Ilyukhin E."/>
        </authorList>
    </citation>
    <scope>NUCLEOTIDE SEQUENCE [LARGE SCALE GENOMIC DNA]</scope>
    <source>
        <strain evidence="13 14">M11/M66-122</strain>
    </source>
</reference>
<keyword evidence="9" id="KW-0496">Mitochondrion</keyword>
<evidence type="ECO:0000313" key="14">
    <source>
        <dbReference type="Proteomes" id="UP001320420"/>
    </source>
</evidence>
<keyword evidence="4" id="KW-0645">Protease</keyword>
<dbReference type="GO" id="GO:0004252">
    <property type="term" value="F:serine-type endopeptidase activity"/>
    <property type="evidence" value="ECO:0007669"/>
    <property type="project" value="InterPro"/>
</dbReference>
<dbReference type="Gene3D" id="2.10.109.10">
    <property type="entry name" value="Umud Fragment, subunit A"/>
    <property type="match status" value="1"/>
</dbReference>
<organism evidence="13 14">
    <name type="scientific">Diatrype stigma</name>
    <dbReference type="NCBI Taxonomy" id="117547"/>
    <lineage>
        <taxon>Eukaryota</taxon>
        <taxon>Fungi</taxon>
        <taxon>Dikarya</taxon>
        <taxon>Ascomycota</taxon>
        <taxon>Pezizomycotina</taxon>
        <taxon>Sordariomycetes</taxon>
        <taxon>Xylariomycetidae</taxon>
        <taxon>Xylariales</taxon>
        <taxon>Diatrypaceae</taxon>
        <taxon>Diatrype</taxon>
    </lineage>
</organism>
<evidence type="ECO:0000256" key="2">
    <source>
        <dbReference type="ARBA" id="ARBA00007066"/>
    </source>
</evidence>
<gene>
    <name evidence="13" type="ORF">SLS62_009619</name>
</gene>
<evidence type="ECO:0000256" key="1">
    <source>
        <dbReference type="ARBA" id="ARBA00004434"/>
    </source>
</evidence>
<dbReference type="Proteomes" id="UP001320420">
    <property type="component" value="Unassembled WGS sequence"/>
</dbReference>
<feature type="active site" evidence="11">
    <location>
        <position position="128"/>
    </location>
</feature>
<dbReference type="InterPro" id="IPR037730">
    <property type="entry name" value="IMP2"/>
</dbReference>
<evidence type="ECO:0000256" key="7">
    <source>
        <dbReference type="ARBA" id="ARBA00022801"/>
    </source>
</evidence>
<dbReference type="GO" id="GO:0006465">
    <property type="term" value="P:signal peptide processing"/>
    <property type="evidence" value="ECO:0007669"/>
    <property type="project" value="InterPro"/>
</dbReference>
<dbReference type="GO" id="GO:0042720">
    <property type="term" value="C:mitochondrial inner membrane peptidase complex"/>
    <property type="evidence" value="ECO:0007669"/>
    <property type="project" value="InterPro"/>
</dbReference>
<evidence type="ECO:0000313" key="13">
    <source>
        <dbReference type="EMBL" id="KAK7745738.1"/>
    </source>
</evidence>
<dbReference type="InterPro" id="IPR019533">
    <property type="entry name" value="Peptidase_S26"/>
</dbReference>
<comment type="caution">
    <text evidence="13">The sequence shown here is derived from an EMBL/GenBank/DDBJ whole genome shotgun (WGS) entry which is preliminary data.</text>
</comment>
<evidence type="ECO:0000256" key="4">
    <source>
        <dbReference type="ARBA" id="ARBA00022670"/>
    </source>
</evidence>
<dbReference type="CDD" id="cd06530">
    <property type="entry name" value="S26_SPase_I"/>
    <property type="match status" value="1"/>
</dbReference>
<keyword evidence="6" id="KW-0999">Mitochondrion inner membrane</keyword>
<keyword evidence="10" id="KW-0472">Membrane</keyword>
<dbReference type="PANTHER" id="PTHR46041">
    <property type="entry name" value="MITOCHONDRIAL INNER MEMBRANE PROTEASE SUBUNIT 2"/>
    <property type="match status" value="1"/>
</dbReference>
<evidence type="ECO:0000256" key="10">
    <source>
        <dbReference type="ARBA" id="ARBA00023136"/>
    </source>
</evidence>
<dbReference type="AlphaFoldDB" id="A0AAN9UDM0"/>
<dbReference type="EMBL" id="JAKJXP020000104">
    <property type="protein sequence ID" value="KAK7745738.1"/>
    <property type="molecule type" value="Genomic_DNA"/>
</dbReference>
<evidence type="ECO:0000256" key="9">
    <source>
        <dbReference type="ARBA" id="ARBA00023128"/>
    </source>
</evidence>
<comment type="similarity">
    <text evidence="2">Belongs to the peptidase S26 family. IMP2 subfamily.</text>
</comment>
<evidence type="ECO:0000256" key="11">
    <source>
        <dbReference type="PIRSR" id="PIRSR600223-1"/>
    </source>
</evidence>
<dbReference type="PANTHER" id="PTHR46041:SF2">
    <property type="entry name" value="MITOCHONDRIAL INNER MEMBRANE PROTEASE SUBUNIT 2"/>
    <property type="match status" value="1"/>
</dbReference>
<evidence type="ECO:0000256" key="8">
    <source>
        <dbReference type="ARBA" id="ARBA00022989"/>
    </source>
</evidence>
<evidence type="ECO:0000256" key="3">
    <source>
        <dbReference type="ARBA" id="ARBA00013650"/>
    </source>
</evidence>
<dbReference type="InterPro" id="IPR000223">
    <property type="entry name" value="Pept_S26A_signal_pept_1"/>
</dbReference>
<dbReference type="SUPFAM" id="SSF51306">
    <property type="entry name" value="LexA/Signal peptidase"/>
    <property type="match status" value="1"/>
</dbReference>
<dbReference type="GO" id="GO:0006627">
    <property type="term" value="P:protein processing involved in protein targeting to mitochondrion"/>
    <property type="evidence" value="ECO:0007669"/>
    <property type="project" value="InterPro"/>
</dbReference>